<evidence type="ECO:0000313" key="1">
    <source>
        <dbReference type="EMBL" id="RNA26199.1"/>
    </source>
</evidence>
<dbReference type="PROSITE" id="PS50007">
    <property type="entry name" value="PIPLC_X_DOMAIN"/>
    <property type="match status" value="1"/>
</dbReference>
<dbReference type="EMBL" id="REGN01002779">
    <property type="protein sequence ID" value="RNA26199.1"/>
    <property type="molecule type" value="Genomic_DNA"/>
</dbReference>
<organism evidence="1 2">
    <name type="scientific">Brachionus plicatilis</name>
    <name type="common">Marine rotifer</name>
    <name type="synonym">Brachionus muelleri</name>
    <dbReference type="NCBI Taxonomy" id="10195"/>
    <lineage>
        <taxon>Eukaryota</taxon>
        <taxon>Metazoa</taxon>
        <taxon>Spiralia</taxon>
        <taxon>Gnathifera</taxon>
        <taxon>Rotifera</taxon>
        <taxon>Eurotatoria</taxon>
        <taxon>Monogononta</taxon>
        <taxon>Pseudotrocha</taxon>
        <taxon>Ploima</taxon>
        <taxon>Brachionidae</taxon>
        <taxon>Brachionus</taxon>
    </lineage>
</organism>
<evidence type="ECO:0000313" key="2">
    <source>
        <dbReference type="Proteomes" id="UP000276133"/>
    </source>
</evidence>
<sequence>MKIERFFMSYNPDNAIDFETLERKINSKMEFKRRKWEDELVPLTAKCIATAEAWRKFNDYLEGIEEIGQFNFEDANRYMVLKIKHESLEQDEIEAQQELRRIHREMAGQPLADEPEEKDPDIVCIECPEEGEDEI</sequence>
<dbReference type="Proteomes" id="UP000276133">
    <property type="component" value="Unassembled WGS sequence"/>
</dbReference>
<protein>
    <submittedName>
        <fullName evidence="1">Uncharacterized protein</fullName>
    </submittedName>
</protein>
<comment type="caution">
    <text evidence="1">The sequence shown here is derived from an EMBL/GenBank/DDBJ whole genome shotgun (WGS) entry which is preliminary data.</text>
</comment>
<gene>
    <name evidence="1" type="ORF">BpHYR1_039664</name>
</gene>
<proteinExistence type="predicted"/>
<keyword evidence="2" id="KW-1185">Reference proteome</keyword>
<dbReference type="AlphaFoldDB" id="A0A3M7RRV0"/>
<accession>A0A3M7RRV0</accession>
<reference evidence="1 2" key="1">
    <citation type="journal article" date="2018" name="Sci. Rep.">
        <title>Genomic signatures of local adaptation to the degree of environmental predictability in rotifers.</title>
        <authorList>
            <person name="Franch-Gras L."/>
            <person name="Hahn C."/>
            <person name="Garcia-Roger E.M."/>
            <person name="Carmona M.J."/>
            <person name="Serra M."/>
            <person name="Gomez A."/>
        </authorList>
    </citation>
    <scope>NUCLEOTIDE SEQUENCE [LARGE SCALE GENOMIC DNA]</scope>
    <source>
        <strain evidence="1">HYR1</strain>
    </source>
</reference>
<name>A0A3M7RRV0_BRAPC</name>